<feature type="region of interest" description="Disordered" evidence="3">
    <location>
        <begin position="450"/>
        <end position="520"/>
    </location>
</feature>
<feature type="region of interest" description="Disordered" evidence="3">
    <location>
        <begin position="280"/>
        <end position="299"/>
    </location>
</feature>
<organism evidence="6">
    <name type="scientific">Neospora caninum (strain Liverpool)</name>
    <dbReference type="NCBI Taxonomy" id="572307"/>
    <lineage>
        <taxon>Eukaryota</taxon>
        <taxon>Sar</taxon>
        <taxon>Alveolata</taxon>
        <taxon>Apicomplexa</taxon>
        <taxon>Conoidasida</taxon>
        <taxon>Coccidia</taxon>
        <taxon>Eucoccidiorida</taxon>
        <taxon>Eimeriorina</taxon>
        <taxon>Sarcocystidae</taxon>
        <taxon>Neospora</taxon>
    </lineage>
</organism>
<feature type="region of interest" description="Disordered" evidence="3">
    <location>
        <begin position="195"/>
        <end position="216"/>
    </location>
</feature>
<keyword evidence="4" id="KW-0472">Membrane</keyword>
<feature type="region of interest" description="Disordered" evidence="3">
    <location>
        <begin position="540"/>
        <end position="618"/>
    </location>
</feature>
<feature type="compositionally biased region" description="Polar residues" evidence="3">
    <location>
        <begin position="136"/>
        <end position="155"/>
    </location>
</feature>
<dbReference type="InterPro" id="IPR031615">
    <property type="entry name" value="Zfn-C6H2"/>
</dbReference>
<evidence type="ECO:0000256" key="1">
    <source>
        <dbReference type="PROSITE-ProRule" id="PRU01357"/>
    </source>
</evidence>
<keyword evidence="1" id="KW-0479">Metal-binding</keyword>
<gene>
    <name evidence="6" type="ORF">BN1204_000960</name>
</gene>
<keyword evidence="1" id="KW-0863">Zinc-finger</keyword>
<feature type="region of interest" description="Disordered" evidence="3">
    <location>
        <begin position="392"/>
        <end position="433"/>
    </location>
</feature>
<feature type="compositionally biased region" description="Basic and acidic residues" evidence="3">
    <location>
        <begin position="501"/>
        <end position="514"/>
    </location>
</feature>
<evidence type="ECO:0000256" key="3">
    <source>
        <dbReference type="SAM" id="MobiDB-lite"/>
    </source>
</evidence>
<keyword evidence="4" id="KW-0812">Transmembrane</keyword>
<dbReference type="EMBL" id="LN714474">
    <property type="protein sequence ID" value="CEL64182.1"/>
    <property type="molecule type" value="Genomic_DNA"/>
</dbReference>
<feature type="domain" description="C6H2-type" evidence="5">
    <location>
        <begin position="4"/>
        <end position="56"/>
    </location>
</feature>
<feature type="transmembrane region" description="Helical" evidence="4">
    <location>
        <begin position="246"/>
        <end position="264"/>
    </location>
</feature>
<keyword evidence="4" id="KW-1133">Transmembrane helix</keyword>
<evidence type="ECO:0000256" key="4">
    <source>
        <dbReference type="SAM" id="Phobius"/>
    </source>
</evidence>
<keyword evidence="1" id="KW-0862">Zinc</keyword>
<dbReference type="PROSITE" id="PS52013">
    <property type="entry name" value="ZF_C6H2"/>
    <property type="match status" value="1"/>
</dbReference>
<evidence type="ECO:0000313" key="6">
    <source>
        <dbReference type="EMBL" id="CEL64182.1"/>
    </source>
</evidence>
<feature type="compositionally biased region" description="Low complexity" evidence="3">
    <location>
        <begin position="75"/>
        <end position="96"/>
    </location>
</feature>
<protein>
    <recommendedName>
        <fullName evidence="5">C6H2-type domain-containing protein</fullName>
    </recommendedName>
</protein>
<proteinExistence type="inferred from homology"/>
<comment type="similarity">
    <text evidence="1">Belongs to the peptidase M24A family. Methionine aminopeptidase type 1 subfamily.</text>
</comment>
<dbReference type="GO" id="GO:0008270">
    <property type="term" value="F:zinc ion binding"/>
    <property type="evidence" value="ECO:0007669"/>
    <property type="project" value="UniProtKB-KW"/>
</dbReference>
<evidence type="ECO:0000259" key="5">
    <source>
        <dbReference type="PROSITE" id="PS52013"/>
    </source>
</evidence>
<feature type="coiled-coil region" evidence="2">
    <location>
        <begin position="312"/>
        <end position="339"/>
    </location>
</feature>
<feature type="region of interest" description="Disordered" evidence="3">
    <location>
        <begin position="67"/>
        <end position="174"/>
    </location>
</feature>
<feature type="compositionally biased region" description="Basic and acidic residues" evidence="3">
    <location>
        <begin position="577"/>
        <end position="589"/>
    </location>
</feature>
<dbReference type="AlphaFoldDB" id="A0A0F7U705"/>
<name>A0A0F7U705_NEOCL</name>
<evidence type="ECO:0000256" key="2">
    <source>
        <dbReference type="SAM" id="Coils"/>
    </source>
</evidence>
<sequence length="618" mass="63214">METMVTCQGCGDETTSRLCCPKCSEFGRTSFFCSQDCFVSSWPSHSKLHVIIKQSAMTISACSSDTFTEDGTDDSSATTAASLPPSSVSTFSSRPSGLVSSTDPPSYPITVGGGADDVFPRPRSVPSATELPVVPSRSSLHQPSVLTSRGASVTSEPCAASRQPSTSPKKLTSPGIFGKVRSLFSGEGGIPGSASSLPLSLSSRSSASQRHGSRAGVRGALIDGQKSSGAFGSLSRASSSAAGRRCWWLVVCLFACVIVSMWAMRRTLFDSPTQGGAFDAAHGDLSSDSSDSPTGRSAETTVVNSVLAQLGGRHYAEELSALQESVQDLRNELAAVTTLVQQHAAVISQFVEKPTTVGRRQGGGAIKHAISASVEGPPLPDAPQLRFALATDSQGASRGTQRENQGAERETARAGESSPMGDGSGDINPNAGVLSQKSFGASVALESTLGGSEDTAVNGESRSGTANAKEAVEASLTSATGLEGGTHTTDADRALAAGRGMDPHGDGGARDDGGKATANDAYKDPVQADIHGLAADNETTAGVANGGQQGRHLGERDSAEIKEEGETLSAGGDVAADESRGASAERLKEEDEAGAGRRAFLGMGGKGLGLKGGRLKRL</sequence>
<feature type="compositionally biased region" description="Gly residues" evidence="3">
    <location>
        <begin position="602"/>
        <end position="612"/>
    </location>
</feature>
<dbReference type="Pfam" id="PF15801">
    <property type="entry name" value="zf-C6H2"/>
    <property type="match status" value="1"/>
</dbReference>
<accession>A0A0F7U705</accession>
<feature type="compositionally biased region" description="Polar residues" evidence="3">
    <location>
        <begin position="392"/>
        <end position="404"/>
    </location>
</feature>
<feature type="compositionally biased region" description="Basic and acidic residues" evidence="3">
    <location>
        <begin position="552"/>
        <end position="565"/>
    </location>
</feature>
<reference evidence="6" key="1">
    <citation type="journal article" date="2015" name="PLoS ONE">
        <title>Comprehensive Evaluation of Toxoplasma gondii VEG and Neospora caninum LIV Genomes with Tachyzoite Stage Transcriptome and Proteome Defines Novel Transcript Features.</title>
        <authorList>
            <person name="Ramaprasad A."/>
            <person name="Mourier T."/>
            <person name="Naeem R."/>
            <person name="Malas T.B."/>
            <person name="Moussa E."/>
            <person name="Panigrahi A."/>
            <person name="Vermont S.J."/>
            <person name="Otto T.D."/>
            <person name="Wastling J."/>
            <person name="Pain A."/>
        </authorList>
    </citation>
    <scope>NUCLEOTIDE SEQUENCE</scope>
    <source>
        <strain evidence="6">Liverpool</strain>
    </source>
</reference>
<keyword evidence="2" id="KW-0175">Coiled coil</keyword>